<name>A0A3M2JRC0_9CELL</name>
<dbReference type="EMBL" id="RFFI01000019">
    <property type="protein sequence ID" value="RMI13235.1"/>
    <property type="molecule type" value="Genomic_DNA"/>
</dbReference>
<protein>
    <submittedName>
        <fullName evidence="1">Uncharacterized protein</fullName>
    </submittedName>
</protein>
<gene>
    <name evidence="1" type="ORF">EBM89_05270</name>
</gene>
<comment type="caution">
    <text evidence="1">The sequence shown here is derived from an EMBL/GenBank/DDBJ whole genome shotgun (WGS) entry which is preliminary data.</text>
</comment>
<dbReference type="Proteomes" id="UP000269289">
    <property type="component" value="Unassembled WGS sequence"/>
</dbReference>
<keyword evidence="2" id="KW-1185">Reference proteome</keyword>
<reference evidence="1 2" key="1">
    <citation type="submission" date="2018-10" db="EMBL/GenBank/DDBJ databases">
        <title>Isolation, diversity and antifungal activity of actinobacteria from wheat.</title>
        <authorList>
            <person name="Han C."/>
        </authorList>
    </citation>
    <scope>NUCLEOTIDE SEQUENCE [LARGE SCALE GENOMIC DNA]</scope>
    <source>
        <strain evidence="1 2">NEAU-YY56</strain>
    </source>
</reference>
<sequence>MPDPTTRSPASAAPTSARARAEASAFAHLLDELDWWIGQHGSAYVPQNATSRHIDGRPYPLGQRLHDRRKRHRAGRLHPEQAAALEARTGWAWTSADRVVDDARERHLATLRAYAREHGSLDGLDVAHVATAVWLRNQRNRGLTPQLQRELATIPGATQPRRERIPAFTAALADWVAGDADRDAGALRWSTEHVHDGEGIPLGKRAAYVRSRYERGRLTPEQVDALESIPGWLWTTPRSRAVQEGSVG</sequence>
<evidence type="ECO:0000313" key="2">
    <source>
        <dbReference type="Proteomes" id="UP000269289"/>
    </source>
</evidence>
<evidence type="ECO:0000313" key="1">
    <source>
        <dbReference type="EMBL" id="RMI13235.1"/>
    </source>
</evidence>
<dbReference type="RefSeq" id="WP_122148414.1">
    <property type="nucleotide sequence ID" value="NZ_RFFI01000019.1"/>
</dbReference>
<proteinExistence type="predicted"/>
<dbReference type="AlphaFoldDB" id="A0A3M2JRC0"/>
<organism evidence="1 2">
    <name type="scientific">Cellulomonas triticagri</name>
    <dbReference type="NCBI Taxonomy" id="2483352"/>
    <lineage>
        <taxon>Bacteria</taxon>
        <taxon>Bacillati</taxon>
        <taxon>Actinomycetota</taxon>
        <taxon>Actinomycetes</taxon>
        <taxon>Micrococcales</taxon>
        <taxon>Cellulomonadaceae</taxon>
        <taxon>Cellulomonas</taxon>
    </lineage>
</organism>
<accession>A0A3M2JRC0</accession>
<dbReference type="OrthoDB" id="9776021at2"/>